<evidence type="ECO:0000313" key="2">
    <source>
        <dbReference type="Proteomes" id="UP000265520"/>
    </source>
</evidence>
<dbReference type="EMBL" id="LXQA010041056">
    <property type="protein sequence ID" value="MCH99695.1"/>
    <property type="molecule type" value="Genomic_DNA"/>
</dbReference>
<protein>
    <submittedName>
        <fullName evidence="1">Uncharacterized protein</fullName>
    </submittedName>
</protein>
<sequence>VINIDYNLQLKKILDEFLRSNKGSFDGFEVECGNLVEKANECEKLVEMVMKHHSIVVKQEKSKNKKNDMRRVNYVDLYVTLEFQPMESKERNHVPKKHQSSPRWGECSFQKLSCWKVGTFASLC</sequence>
<reference evidence="1 2" key="1">
    <citation type="journal article" date="2018" name="Front. Plant Sci.">
        <title>Red Clover (Trifolium pratense) and Zigzag Clover (T. medium) - A Picture of Genomic Similarities and Differences.</title>
        <authorList>
            <person name="Dluhosova J."/>
            <person name="Istvanek J."/>
            <person name="Nedelnik J."/>
            <person name="Repkova J."/>
        </authorList>
    </citation>
    <scope>NUCLEOTIDE SEQUENCE [LARGE SCALE GENOMIC DNA]</scope>
    <source>
        <strain evidence="2">cv. 10/8</strain>
        <tissue evidence="1">Leaf</tissue>
    </source>
</reference>
<comment type="caution">
    <text evidence="1">The sequence shown here is derived from an EMBL/GenBank/DDBJ whole genome shotgun (WGS) entry which is preliminary data.</text>
</comment>
<name>A0A392NKR9_9FABA</name>
<evidence type="ECO:0000313" key="1">
    <source>
        <dbReference type="EMBL" id="MCH99695.1"/>
    </source>
</evidence>
<organism evidence="1 2">
    <name type="scientific">Trifolium medium</name>
    <dbReference type="NCBI Taxonomy" id="97028"/>
    <lineage>
        <taxon>Eukaryota</taxon>
        <taxon>Viridiplantae</taxon>
        <taxon>Streptophyta</taxon>
        <taxon>Embryophyta</taxon>
        <taxon>Tracheophyta</taxon>
        <taxon>Spermatophyta</taxon>
        <taxon>Magnoliopsida</taxon>
        <taxon>eudicotyledons</taxon>
        <taxon>Gunneridae</taxon>
        <taxon>Pentapetalae</taxon>
        <taxon>rosids</taxon>
        <taxon>fabids</taxon>
        <taxon>Fabales</taxon>
        <taxon>Fabaceae</taxon>
        <taxon>Papilionoideae</taxon>
        <taxon>50 kb inversion clade</taxon>
        <taxon>NPAAA clade</taxon>
        <taxon>Hologalegina</taxon>
        <taxon>IRL clade</taxon>
        <taxon>Trifolieae</taxon>
        <taxon>Trifolium</taxon>
    </lineage>
</organism>
<proteinExistence type="predicted"/>
<accession>A0A392NKR9</accession>
<feature type="non-terminal residue" evidence="1">
    <location>
        <position position="1"/>
    </location>
</feature>
<keyword evidence="2" id="KW-1185">Reference proteome</keyword>
<dbReference type="Proteomes" id="UP000265520">
    <property type="component" value="Unassembled WGS sequence"/>
</dbReference>
<dbReference type="AlphaFoldDB" id="A0A392NKR9"/>